<protein>
    <submittedName>
        <fullName evidence="2">Uncharacterized protein</fullName>
    </submittedName>
</protein>
<evidence type="ECO:0000313" key="2">
    <source>
        <dbReference type="EMBL" id="KAF6392445.1"/>
    </source>
</evidence>
<name>A0A7J8B1W0_PIPKU</name>
<keyword evidence="3" id="KW-1185">Reference proteome</keyword>
<accession>A0A7J8B1W0</accession>
<proteinExistence type="predicted"/>
<reference evidence="2 3" key="1">
    <citation type="journal article" date="2020" name="Nature">
        <title>Six reference-quality genomes reveal evolution of bat adaptations.</title>
        <authorList>
            <person name="Jebb D."/>
            <person name="Huang Z."/>
            <person name="Pippel M."/>
            <person name="Hughes G.M."/>
            <person name="Lavrichenko K."/>
            <person name="Devanna P."/>
            <person name="Winkler S."/>
            <person name="Jermiin L.S."/>
            <person name="Skirmuntt E.C."/>
            <person name="Katzourakis A."/>
            <person name="Burkitt-Gray L."/>
            <person name="Ray D.A."/>
            <person name="Sullivan K.A.M."/>
            <person name="Roscito J.G."/>
            <person name="Kirilenko B.M."/>
            <person name="Davalos L.M."/>
            <person name="Corthals A.P."/>
            <person name="Power M.L."/>
            <person name="Jones G."/>
            <person name="Ransome R.D."/>
            <person name="Dechmann D.K.N."/>
            <person name="Locatelli A.G."/>
            <person name="Puechmaille S.J."/>
            <person name="Fedrigo O."/>
            <person name="Jarvis E.D."/>
            <person name="Hiller M."/>
            <person name="Vernes S.C."/>
            <person name="Myers E.W."/>
            <person name="Teeling E.C."/>
        </authorList>
    </citation>
    <scope>NUCLEOTIDE SEQUENCE [LARGE SCALE GENOMIC DNA]</scope>
    <source>
        <strain evidence="2">MPipKuh1</strain>
        <tissue evidence="2">Flight muscle</tissue>
    </source>
</reference>
<feature type="compositionally biased region" description="Low complexity" evidence="1">
    <location>
        <begin position="140"/>
        <end position="154"/>
    </location>
</feature>
<feature type="region of interest" description="Disordered" evidence="1">
    <location>
        <begin position="140"/>
        <end position="171"/>
    </location>
</feature>
<dbReference type="AlphaFoldDB" id="A0A7J8B1W0"/>
<dbReference type="Proteomes" id="UP000558488">
    <property type="component" value="Unassembled WGS sequence"/>
</dbReference>
<dbReference type="EMBL" id="JACAGB010000001">
    <property type="protein sequence ID" value="KAF6392445.1"/>
    <property type="molecule type" value="Genomic_DNA"/>
</dbReference>
<comment type="caution">
    <text evidence="2">The sequence shown here is derived from an EMBL/GenBank/DDBJ whole genome shotgun (WGS) entry which is preliminary data.</text>
</comment>
<gene>
    <name evidence="2" type="ORF">mPipKuh1_007660</name>
</gene>
<feature type="compositionally biased region" description="Basic and acidic residues" evidence="1">
    <location>
        <begin position="45"/>
        <end position="55"/>
    </location>
</feature>
<sequence>MSGTADIKTLAGPGEGEISSGRQKGGSGEIEGEEAGQRPSMSQETWKHPQREAGRDPGGSHCLRSCLQTTWRVSAPVVGAGTGPLVCAGFLPKCHEDDGNRRPVACAPTPARMCRYLASVRAHRSVCVCVQATNMFSASSRRSNQSSLRNLSNNHPQKRLLPAGAAMSQQRQWRREAARPGAGLSLLQTGRLAWVTALAPMSRTHSWNWPVQAAPSAEGFFPPPPSPSSHTHPFIFPSCCKTKTHRIHEVRSGSQKAGVGSGGAGTQELPRPKPARGAGHLVPGSREDPDGDTELC</sequence>
<feature type="region of interest" description="Disordered" evidence="1">
    <location>
        <begin position="246"/>
        <end position="296"/>
    </location>
</feature>
<organism evidence="2 3">
    <name type="scientific">Pipistrellus kuhlii</name>
    <name type="common">Kuhl's pipistrelle</name>
    <dbReference type="NCBI Taxonomy" id="59472"/>
    <lineage>
        <taxon>Eukaryota</taxon>
        <taxon>Metazoa</taxon>
        <taxon>Chordata</taxon>
        <taxon>Craniata</taxon>
        <taxon>Vertebrata</taxon>
        <taxon>Euteleostomi</taxon>
        <taxon>Mammalia</taxon>
        <taxon>Eutheria</taxon>
        <taxon>Laurasiatheria</taxon>
        <taxon>Chiroptera</taxon>
        <taxon>Yangochiroptera</taxon>
        <taxon>Vespertilionidae</taxon>
        <taxon>Pipistrellus</taxon>
    </lineage>
</organism>
<evidence type="ECO:0000256" key="1">
    <source>
        <dbReference type="SAM" id="MobiDB-lite"/>
    </source>
</evidence>
<feature type="region of interest" description="Disordered" evidence="1">
    <location>
        <begin position="1"/>
        <end position="59"/>
    </location>
</feature>
<evidence type="ECO:0000313" key="3">
    <source>
        <dbReference type="Proteomes" id="UP000558488"/>
    </source>
</evidence>